<dbReference type="SMART" id="SM00020">
    <property type="entry name" value="Tryp_SPc"/>
    <property type="match status" value="1"/>
</dbReference>
<dbReference type="PRINTS" id="PR00722">
    <property type="entry name" value="CHYMOTRYPSIN"/>
</dbReference>
<dbReference type="AlphaFoldDB" id="A0A8J9YGV4"/>
<keyword evidence="3 6" id="KW-0732">Signal</keyword>
<evidence type="ECO:0000313" key="8">
    <source>
        <dbReference type="EMBL" id="CAH0730379.1"/>
    </source>
</evidence>
<evidence type="ECO:0000259" key="7">
    <source>
        <dbReference type="PROSITE" id="PS50240"/>
    </source>
</evidence>
<dbReference type="InterPro" id="IPR001314">
    <property type="entry name" value="Peptidase_S1A"/>
</dbReference>
<evidence type="ECO:0000256" key="5">
    <source>
        <dbReference type="ARBA" id="ARBA00023180"/>
    </source>
</evidence>
<keyword evidence="4" id="KW-1015">Disulfide bond</keyword>
<feature type="non-terminal residue" evidence="8">
    <location>
        <position position="438"/>
    </location>
</feature>
<dbReference type="Pfam" id="PF00089">
    <property type="entry name" value="Trypsin"/>
    <property type="match status" value="1"/>
</dbReference>
<evidence type="ECO:0000256" key="4">
    <source>
        <dbReference type="ARBA" id="ARBA00023157"/>
    </source>
</evidence>
<dbReference type="InterPro" id="IPR043504">
    <property type="entry name" value="Peptidase_S1_PA_chymotrypsin"/>
</dbReference>
<sequence length="438" mass="49047">MMKIKTLIFIILYNYFKKCSGYSKIGEPCNIDTFVGTCKPIMECSLAIKVVSEDIEHPPTCFWQEETPIVCCPPTNVDVISGPKQIRTLFRSGRVKKTNDMICRYEDREPFLCCGISKYQVTPEPKGCPPLPSPKLNTPVEHPAWTKCVSYQRYYNVCVAKSEDNKRFIRKNTCPKTKMGLRIIDGTPSELRQFPHMAVIGCAAVARSTDDIDISWIGGGSLISDKFILTAAHVILQTKAGVPRYALLGALDKTKVQDGMLYNIINRIPHKEYAYKADVKKHDIALVELHERVMFNEFIRPACLPVPGAAVKDKYIIAGWGLTETGKDSLTLQHTHVTENEIKCENFDVFVPGYMICAEGKLQKSADSCQGDSGGPLMAVVSDLNCTYSVEGVVSYGPSCGKTAGVYTRVDIYMDFIMENVWPEEWAAYKRELQKAQE</sequence>
<dbReference type="PROSITE" id="PS00135">
    <property type="entry name" value="TRYPSIN_SER"/>
    <property type="match status" value="1"/>
</dbReference>
<keyword evidence="5" id="KW-0325">Glycoprotein</keyword>
<feature type="domain" description="Peptidase S1" evidence="7">
    <location>
        <begin position="183"/>
        <end position="422"/>
    </location>
</feature>
<proteinExistence type="predicted"/>
<dbReference type="EMBL" id="OV170228">
    <property type="protein sequence ID" value="CAH0730379.1"/>
    <property type="molecule type" value="Genomic_DNA"/>
</dbReference>
<dbReference type="CDD" id="cd00190">
    <property type="entry name" value="Tryp_SPc"/>
    <property type="match status" value="1"/>
</dbReference>
<dbReference type="InterPro" id="IPR033116">
    <property type="entry name" value="TRYPSIN_SER"/>
</dbReference>
<accession>A0A8J9YGV4</accession>
<reference evidence="8" key="1">
    <citation type="submission" date="2021-12" db="EMBL/GenBank/DDBJ databases">
        <authorList>
            <person name="Martin H S."/>
        </authorList>
    </citation>
    <scope>NUCLEOTIDE SEQUENCE</scope>
</reference>
<comment type="subcellular location">
    <subcellularLocation>
        <location evidence="1">Secreted</location>
    </subcellularLocation>
</comment>
<dbReference type="InterPro" id="IPR009003">
    <property type="entry name" value="Peptidase_S1_PA"/>
</dbReference>
<keyword evidence="9" id="KW-1185">Reference proteome</keyword>
<dbReference type="Gene3D" id="2.40.10.10">
    <property type="entry name" value="Trypsin-like serine proteases"/>
    <property type="match status" value="1"/>
</dbReference>
<gene>
    <name evidence="8" type="ORF">BINO364_LOCUS15367</name>
</gene>
<dbReference type="PANTHER" id="PTHR24260:SF147">
    <property type="entry name" value="EG:BACR7A4.3 PROTEIN-RELATED"/>
    <property type="match status" value="1"/>
</dbReference>
<keyword evidence="2" id="KW-0964">Secreted</keyword>
<dbReference type="GO" id="GO:0006508">
    <property type="term" value="P:proteolysis"/>
    <property type="evidence" value="ECO:0007669"/>
    <property type="project" value="InterPro"/>
</dbReference>
<dbReference type="OrthoDB" id="6339452at2759"/>
<protein>
    <recommendedName>
        <fullName evidence="7">Peptidase S1 domain-containing protein</fullName>
    </recommendedName>
</protein>
<dbReference type="PROSITE" id="PS50240">
    <property type="entry name" value="TRYPSIN_DOM"/>
    <property type="match status" value="1"/>
</dbReference>
<dbReference type="InterPro" id="IPR051333">
    <property type="entry name" value="CLIP_Serine_Protease"/>
</dbReference>
<feature type="chain" id="PRO_5035436832" description="Peptidase S1 domain-containing protein" evidence="6">
    <location>
        <begin position="22"/>
        <end position="438"/>
    </location>
</feature>
<dbReference type="PANTHER" id="PTHR24260">
    <property type="match status" value="1"/>
</dbReference>
<dbReference type="InterPro" id="IPR001254">
    <property type="entry name" value="Trypsin_dom"/>
</dbReference>
<dbReference type="GO" id="GO:0004252">
    <property type="term" value="F:serine-type endopeptidase activity"/>
    <property type="evidence" value="ECO:0007669"/>
    <property type="project" value="InterPro"/>
</dbReference>
<dbReference type="SUPFAM" id="SSF50494">
    <property type="entry name" value="Trypsin-like serine proteases"/>
    <property type="match status" value="1"/>
</dbReference>
<organism evidence="8 9">
    <name type="scientific">Brenthis ino</name>
    <name type="common">lesser marbled fritillary</name>
    <dbReference type="NCBI Taxonomy" id="405034"/>
    <lineage>
        <taxon>Eukaryota</taxon>
        <taxon>Metazoa</taxon>
        <taxon>Ecdysozoa</taxon>
        <taxon>Arthropoda</taxon>
        <taxon>Hexapoda</taxon>
        <taxon>Insecta</taxon>
        <taxon>Pterygota</taxon>
        <taxon>Neoptera</taxon>
        <taxon>Endopterygota</taxon>
        <taxon>Lepidoptera</taxon>
        <taxon>Glossata</taxon>
        <taxon>Ditrysia</taxon>
        <taxon>Papilionoidea</taxon>
        <taxon>Nymphalidae</taxon>
        <taxon>Heliconiinae</taxon>
        <taxon>Argynnini</taxon>
        <taxon>Brenthis</taxon>
    </lineage>
</organism>
<dbReference type="GO" id="GO:0005576">
    <property type="term" value="C:extracellular region"/>
    <property type="evidence" value="ECO:0007669"/>
    <property type="project" value="UniProtKB-SubCell"/>
</dbReference>
<name>A0A8J9YGV4_9NEOP</name>
<evidence type="ECO:0000313" key="9">
    <source>
        <dbReference type="Proteomes" id="UP000838878"/>
    </source>
</evidence>
<evidence type="ECO:0000256" key="3">
    <source>
        <dbReference type="ARBA" id="ARBA00022729"/>
    </source>
</evidence>
<evidence type="ECO:0000256" key="6">
    <source>
        <dbReference type="SAM" id="SignalP"/>
    </source>
</evidence>
<dbReference type="Proteomes" id="UP000838878">
    <property type="component" value="Chromosome 8"/>
</dbReference>
<feature type="signal peptide" evidence="6">
    <location>
        <begin position="1"/>
        <end position="21"/>
    </location>
</feature>
<evidence type="ECO:0000256" key="1">
    <source>
        <dbReference type="ARBA" id="ARBA00004613"/>
    </source>
</evidence>
<dbReference type="FunFam" id="2.40.10.10:FF:000054">
    <property type="entry name" value="Complement C1r subcomponent"/>
    <property type="match status" value="1"/>
</dbReference>
<evidence type="ECO:0000256" key="2">
    <source>
        <dbReference type="ARBA" id="ARBA00022525"/>
    </source>
</evidence>